<dbReference type="Gene3D" id="3.40.50.1820">
    <property type="entry name" value="alpha/beta hydrolase"/>
    <property type="match status" value="1"/>
</dbReference>
<dbReference type="PANTHER" id="PTHR43798">
    <property type="entry name" value="MONOACYLGLYCEROL LIPASE"/>
    <property type="match status" value="1"/>
</dbReference>
<keyword evidence="4" id="KW-1185">Reference proteome</keyword>
<dbReference type="PRINTS" id="PR00111">
    <property type="entry name" value="ABHYDROLASE"/>
</dbReference>
<comment type="caution">
    <text evidence="3">The sequence shown here is derived from an EMBL/GenBank/DDBJ whole genome shotgun (WGS) entry which is preliminary data.</text>
</comment>
<feature type="domain" description="AB hydrolase-1" evidence="2">
    <location>
        <begin position="23"/>
        <end position="253"/>
    </location>
</feature>
<evidence type="ECO:0000259" key="2">
    <source>
        <dbReference type="Pfam" id="PF12697"/>
    </source>
</evidence>
<reference evidence="3 4" key="1">
    <citation type="submission" date="2020-08" db="EMBL/GenBank/DDBJ databases">
        <title>Sequencing the genomes of 1000 actinobacteria strains.</title>
        <authorList>
            <person name="Klenk H.-P."/>
        </authorList>
    </citation>
    <scope>NUCLEOTIDE SEQUENCE [LARGE SCALE GENOMIC DNA]</scope>
    <source>
        <strain evidence="3 4">DSM 45859</strain>
    </source>
</reference>
<dbReference type="SUPFAM" id="SSF53474">
    <property type="entry name" value="alpha/beta-Hydrolases"/>
    <property type="match status" value="1"/>
</dbReference>
<dbReference type="Pfam" id="PF12697">
    <property type="entry name" value="Abhydrolase_6"/>
    <property type="match status" value="1"/>
</dbReference>
<dbReference type="Proteomes" id="UP000581769">
    <property type="component" value="Unassembled WGS sequence"/>
</dbReference>
<dbReference type="GO" id="GO:0016787">
    <property type="term" value="F:hydrolase activity"/>
    <property type="evidence" value="ECO:0007669"/>
    <property type="project" value="UniProtKB-KW"/>
</dbReference>
<evidence type="ECO:0000313" key="3">
    <source>
        <dbReference type="EMBL" id="MBB4689186.1"/>
    </source>
</evidence>
<name>A0A840J2D9_9PSEU</name>
<accession>A0A840J2D9</accession>
<keyword evidence="1" id="KW-0378">Hydrolase</keyword>
<evidence type="ECO:0000256" key="1">
    <source>
        <dbReference type="ARBA" id="ARBA00022801"/>
    </source>
</evidence>
<proteinExistence type="predicted"/>
<organism evidence="3 4">
    <name type="scientific">Amycolatopsis jiangsuensis</name>
    <dbReference type="NCBI Taxonomy" id="1181879"/>
    <lineage>
        <taxon>Bacteria</taxon>
        <taxon>Bacillati</taxon>
        <taxon>Actinomycetota</taxon>
        <taxon>Actinomycetes</taxon>
        <taxon>Pseudonocardiales</taxon>
        <taxon>Pseudonocardiaceae</taxon>
        <taxon>Amycolatopsis</taxon>
    </lineage>
</organism>
<evidence type="ECO:0000313" key="4">
    <source>
        <dbReference type="Proteomes" id="UP000581769"/>
    </source>
</evidence>
<dbReference type="InterPro" id="IPR029058">
    <property type="entry name" value="AB_hydrolase_fold"/>
</dbReference>
<dbReference type="GO" id="GO:0016020">
    <property type="term" value="C:membrane"/>
    <property type="evidence" value="ECO:0007669"/>
    <property type="project" value="TreeGrafter"/>
</dbReference>
<dbReference type="InterPro" id="IPR050266">
    <property type="entry name" value="AB_hydrolase_sf"/>
</dbReference>
<dbReference type="RefSeq" id="WP_184783765.1">
    <property type="nucleotide sequence ID" value="NZ_JACHMG010000001.1"/>
</dbReference>
<dbReference type="PANTHER" id="PTHR43798:SF31">
    <property type="entry name" value="AB HYDROLASE SUPERFAMILY PROTEIN YCLE"/>
    <property type="match status" value="1"/>
</dbReference>
<protein>
    <submittedName>
        <fullName evidence="3">Pimeloyl-ACP methyl ester carboxylesterase</fullName>
    </submittedName>
</protein>
<dbReference type="EMBL" id="JACHMG010000001">
    <property type="protein sequence ID" value="MBB4689186.1"/>
    <property type="molecule type" value="Genomic_DNA"/>
</dbReference>
<dbReference type="AlphaFoldDB" id="A0A840J2D9"/>
<sequence length="271" mass="29427">MTNTGDVGDTRLAYTETGTGAPVVWLHGSGPGATGMSNFGGNLAAFGDHRNIVVDLPGWGASPRPETAEPLIFHAAEQVCRTMTSLGIERAHLVGNSYGGGVAMRIATRYPERVDRLVLMAPGGVLPADAPPWPVGLERLFGYMAADEPSREAMAEFVRLMVYDETLATAELIDERYESSLRVHPELPIPPNFGDLTPDLSRIDAPTLLVWGREDQTVPLTWAPKLLAGIPNAELRVLPHCRHWVQYERAPEFNHLVREFLRGGAAAASEG</sequence>
<dbReference type="InterPro" id="IPR000073">
    <property type="entry name" value="AB_hydrolase_1"/>
</dbReference>
<gene>
    <name evidence="3" type="ORF">BJY18_006671</name>
</gene>